<sequence length="88" mass="10478">MRVFGLYFVLFPQIFGYRVMRNEIKDILKVISLDEQKNIEQLGRHLMKEQHDHEAPKSDHKIQSIWKTGSPEILVNRFGLPVELYRIV</sequence>
<dbReference type="Proteomes" id="UP001158576">
    <property type="component" value="Chromosome 1"/>
</dbReference>
<gene>
    <name evidence="1" type="ORF">OKIOD_LOCUS9928</name>
</gene>
<evidence type="ECO:0000313" key="2">
    <source>
        <dbReference type="Proteomes" id="UP001158576"/>
    </source>
</evidence>
<evidence type="ECO:0000313" key="1">
    <source>
        <dbReference type="EMBL" id="CAG5104251.1"/>
    </source>
</evidence>
<accession>A0ABN7SML4</accession>
<protein>
    <submittedName>
        <fullName evidence="1">Oidioi.mRNA.OKI2018_I69.chr1.g1163.t1.cds</fullName>
    </submittedName>
</protein>
<reference evidence="1 2" key="1">
    <citation type="submission" date="2021-04" db="EMBL/GenBank/DDBJ databases">
        <authorList>
            <person name="Bliznina A."/>
        </authorList>
    </citation>
    <scope>NUCLEOTIDE SEQUENCE [LARGE SCALE GENOMIC DNA]</scope>
</reference>
<keyword evidence="2" id="KW-1185">Reference proteome</keyword>
<proteinExistence type="predicted"/>
<name>A0ABN7SML4_OIKDI</name>
<dbReference type="EMBL" id="OU015566">
    <property type="protein sequence ID" value="CAG5104251.1"/>
    <property type="molecule type" value="Genomic_DNA"/>
</dbReference>
<organism evidence="1 2">
    <name type="scientific">Oikopleura dioica</name>
    <name type="common">Tunicate</name>
    <dbReference type="NCBI Taxonomy" id="34765"/>
    <lineage>
        <taxon>Eukaryota</taxon>
        <taxon>Metazoa</taxon>
        <taxon>Chordata</taxon>
        <taxon>Tunicata</taxon>
        <taxon>Appendicularia</taxon>
        <taxon>Copelata</taxon>
        <taxon>Oikopleuridae</taxon>
        <taxon>Oikopleura</taxon>
    </lineage>
</organism>